<name>A0A4R1PWF4_9FIRM</name>
<keyword evidence="2" id="KW-1185">Reference proteome</keyword>
<dbReference type="SUPFAM" id="SSF57802">
    <property type="entry name" value="Rubredoxin-like"/>
    <property type="match status" value="1"/>
</dbReference>
<evidence type="ECO:0008006" key="3">
    <source>
        <dbReference type="Google" id="ProtNLM"/>
    </source>
</evidence>
<dbReference type="AlphaFoldDB" id="A0A4R1PWF4"/>
<accession>A0A4R1PWF4</accession>
<evidence type="ECO:0000313" key="2">
    <source>
        <dbReference type="Proteomes" id="UP000295063"/>
    </source>
</evidence>
<sequence length="54" mass="5980">MSDYHVSKSQMMDGFKCIACGHVWKTTNIKDSCPVCGYACNAYVCSKVPAKEKD</sequence>
<dbReference type="RefSeq" id="WP_165898958.1">
    <property type="nucleotide sequence ID" value="NZ_SLUI01000013.1"/>
</dbReference>
<comment type="caution">
    <text evidence="1">The sequence shown here is derived from an EMBL/GenBank/DDBJ whole genome shotgun (WGS) entry which is preliminary data.</text>
</comment>
<evidence type="ECO:0000313" key="1">
    <source>
        <dbReference type="EMBL" id="TCL35269.1"/>
    </source>
</evidence>
<proteinExistence type="predicted"/>
<protein>
    <recommendedName>
        <fullName evidence="3">Zinc ribbon family protein</fullName>
    </recommendedName>
</protein>
<reference evidence="1 2" key="1">
    <citation type="submission" date="2019-03" db="EMBL/GenBank/DDBJ databases">
        <title>Genomic Encyclopedia of Type Strains, Phase IV (KMG-IV): sequencing the most valuable type-strain genomes for metagenomic binning, comparative biology and taxonomic classification.</title>
        <authorList>
            <person name="Goeker M."/>
        </authorList>
    </citation>
    <scope>NUCLEOTIDE SEQUENCE [LARGE SCALE GENOMIC DNA]</scope>
    <source>
        <strain evidence="1 2">DSM 15969</strain>
    </source>
</reference>
<dbReference type="Proteomes" id="UP000295063">
    <property type="component" value="Unassembled WGS sequence"/>
</dbReference>
<gene>
    <name evidence="1" type="ORF">EV210_113112</name>
</gene>
<dbReference type="EMBL" id="SLUI01000013">
    <property type="protein sequence ID" value="TCL35269.1"/>
    <property type="molecule type" value="Genomic_DNA"/>
</dbReference>
<organism evidence="1 2">
    <name type="scientific">Anaerospora hongkongensis</name>
    <dbReference type="NCBI Taxonomy" id="244830"/>
    <lineage>
        <taxon>Bacteria</taxon>
        <taxon>Bacillati</taxon>
        <taxon>Bacillota</taxon>
        <taxon>Negativicutes</taxon>
        <taxon>Selenomonadales</taxon>
        <taxon>Sporomusaceae</taxon>
        <taxon>Anaerospora</taxon>
    </lineage>
</organism>